<keyword evidence="8" id="KW-0325">Glycoprotein</keyword>
<name>A0A6S7FQH8_PARCT</name>
<comment type="caution">
    <text evidence="13">The sequence shown here is derived from an EMBL/GenBank/DDBJ whole genome shotgun (WGS) entry which is preliminary data.</text>
</comment>
<dbReference type="FunFam" id="3.10.50.40:FF:000006">
    <property type="entry name" value="Peptidyl-prolyl cis-trans isomerase"/>
    <property type="match status" value="1"/>
</dbReference>
<evidence type="ECO:0000256" key="2">
    <source>
        <dbReference type="ARBA" id="ARBA00013194"/>
    </source>
</evidence>
<feature type="compositionally biased region" description="Basic and acidic residues" evidence="11">
    <location>
        <begin position="52"/>
        <end position="81"/>
    </location>
</feature>
<feature type="chain" id="PRO_5043490149" description="peptidylprolyl isomerase" evidence="12">
    <location>
        <begin position="23"/>
        <end position="278"/>
    </location>
</feature>
<accession>A0A6S7FQH8</accession>
<sequence length="278" mass="31403">MAVKQYILAFLVISILLHCCQASLLQETLAKAEQFKSENDGEIKVEIVNNEKNNEGEVKSDEETDNKENKDKESSKEEVSSEPKASIHLKTIYKPIDCDIITKSGKVAVLHYTGWVGDKKFDSTIDPLKRYVPFEFIIGTGAVIKGFEKGIKDMCKGEQRKITIPPELGYGEKGAGLIPGNATITYEVQLLDLREPPPQADVFGGMDQDGNKKLSRDEVADYMKKQAQMHYGAPMDDYYWKQYHDQMVDNIFAQDDEDEDGHISHNEFSGPKLHHEEL</sequence>
<keyword evidence="7 10" id="KW-0697">Rotamase</keyword>
<evidence type="ECO:0000256" key="12">
    <source>
        <dbReference type="SAM" id="SignalP"/>
    </source>
</evidence>
<dbReference type="InterPro" id="IPR052273">
    <property type="entry name" value="PPIase_FKBP"/>
</dbReference>
<dbReference type="SUPFAM" id="SSF47473">
    <property type="entry name" value="EF-hand"/>
    <property type="match status" value="1"/>
</dbReference>
<evidence type="ECO:0000256" key="5">
    <source>
        <dbReference type="ARBA" id="ARBA00022824"/>
    </source>
</evidence>
<feature type="region of interest" description="Disordered" evidence="11">
    <location>
        <begin position="258"/>
        <end position="278"/>
    </location>
</feature>
<reference evidence="13" key="1">
    <citation type="submission" date="2020-04" db="EMBL/GenBank/DDBJ databases">
        <authorList>
            <person name="Alioto T."/>
            <person name="Alioto T."/>
            <person name="Gomez Garrido J."/>
        </authorList>
    </citation>
    <scope>NUCLEOTIDE SEQUENCE</scope>
    <source>
        <strain evidence="13">A484AB</strain>
    </source>
</reference>
<evidence type="ECO:0000256" key="1">
    <source>
        <dbReference type="ARBA" id="ARBA00000971"/>
    </source>
</evidence>
<dbReference type="Gene3D" id="1.10.238.10">
    <property type="entry name" value="EF-hand"/>
    <property type="match status" value="1"/>
</dbReference>
<feature type="signal peptide" evidence="12">
    <location>
        <begin position="1"/>
        <end position="22"/>
    </location>
</feature>
<dbReference type="AlphaFoldDB" id="A0A6S7FQH8"/>
<keyword evidence="5" id="KW-0256">Endoplasmic reticulum</keyword>
<evidence type="ECO:0000256" key="3">
    <source>
        <dbReference type="ARBA" id="ARBA00022729"/>
    </source>
</evidence>
<dbReference type="GO" id="GO:0003755">
    <property type="term" value="F:peptidyl-prolyl cis-trans isomerase activity"/>
    <property type="evidence" value="ECO:0007669"/>
    <property type="project" value="UniProtKB-KW"/>
</dbReference>
<dbReference type="EC" id="5.2.1.8" evidence="2 10"/>
<dbReference type="SUPFAM" id="SSF54534">
    <property type="entry name" value="FKBP-like"/>
    <property type="match status" value="1"/>
</dbReference>
<keyword evidence="9 10" id="KW-0413">Isomerase</keyword>
<comment type="catalytic activity">
    <reaction evidence="1 10">
        <text>[protein]-peptidylproline (omega=180) = [protein]-peptidylproline (omega=0)</text>
        <dbReference type="Rhea" id="RHEA:16237"/>
        <dbReference type="Rhea" id="RHEA-COMP:10747"/>
        <dbReference type="Rhea" id="RHEA-COMP:10748"/>
        <dbReference type="ChEBI" id="CHEBI:83833"/>
        <dbReference type="ChEBI" id="CHEBI:83834"/>
        <dbReference type="EC" id="5.2.1.8"/>
    </reaction>
</comment>
<keyword evidence="3 12" id="KW-0732">Signal</keyword>
<feature type="region of interest" description="Disordered" evidence="11">
    <location>
        <begin position="46"/>
        <end position="83"/>
    </location>
</feature>
<evidence type="ECO:0000256" key="7">
    <source>
        <dbReference type="ARBA" id="ARBA00023110"/>
    </source>
</evidence>
<dbReference type="Proteomes" id="UP001152795">
    <property type="component" value="Unassembled WGS sequence"/>
</dbReference>
<dbReference type="InterPro" id="IPR011992">
    <property type="entry name" value="EF-hand-dom_pair"/>
</dbReference>
<evidence type="ECO:0000256" key="4">
    <source>
        <dbReference type="ARBA" id="ARBA00022737"/>
    </source>
</evidence>
<dbReference type="InterPro" id="IPR018247">
    <property type="entry name" value="EF_Hand_1_Ca_BS"/>
</dbReference>
<dbReference type="OrthoDB" id="1902587at2759"/>
<dbReference type="EMBL" id="CACRXK020000087">
    <property type="protein sequence ID" value="CAB3978076.1"/>
    <property type="molecule type" value="Genomic_DNA"/>
</dbReference>
<dbReference type="InterPro" id="IPR046357">
    <property type="entry name" value="PPIase_dom_sf"/>
</dbReference>
<keyword evidence="14" id="KW-1185">Reference proteome</keyword>
<gene>
    <name evidence="13" type="ORF">PACLA_8A043346</name>
</gene>
<evidence type="ECO:0000256" key="8">
    <source>
        <dbReference type="ARBA" id="ARBA00023180"/>
    </source>
</evidence>
<dbReference type="PROSITE" id="PS50059">
    <property type="entry name" value="FKBP_PPIASE"/>
    <property type="match status" value="1"/>
</dbReference>
<dbReference type="Pfam" id="PF00254">
    <property type="entry name" value="FKBP_C"/>
    <property type="match status" value="1"/>
</dbReference>
<dbReference type="PANTHER" id="PTHR46222">
    <property type="entry name" value="PEPTIDYL-PROLYL CIS-TRANS ISOMERASE FKBP7/14"/>
    <property type="match status" value="1"/>
</dbReference>
<dbReference type="InterPro" id="IPR001179">
    <property type="entry name" value="PPIase_FKBP_dom"/>
</dbReference>
<evidence type="ECO:0000313" key="14">
    <source>
        <dbReference type="Proteomes" id="UP001152795"/>
    </source>
</evidence>
<proteinExistence type="predicted"/>
<evidence type="ECO:0000256" key="9">
    <source>
        <dbReference type="ARBA" id="ARBA00023235"/>
    </source>
</evidence>
<keyword evidence="6" id="KW-0106">Calcium</keyword>
<keyword evidence="4" id="KW-0677">Repeat</keyword>
<dbReference type="PROSITE" id="PS00018">
    <property type="entry name" value="EF_HAND_1"/>
    <property type="match status" value="2"/>
</dbReference>
<organism evidence="13 14">
    <name type="scientific">Paramuricea clavata</name>
    <name type="common">Red gorgonian</name>
    <name type="synonym">Violescent sea-whip</name>
    <dbReference type="NCBI Taxonomy" id="317549"/>
    <lineage>
        <taxon>Eukaryota</taxon>
        <taxon>Metazoa</taxon>
        <taxon>Cnidaria</taxon>
        <taxon>Anthozoa</taxon>
        <taxon>Octocorallia</taxon>
        <taxon>Malacalcyonacea</taxon>
        <taxon>Plexauridae</taxon>
        <taxon>Paramuricea</taxon>
    </lineage>
</organism>
<evidence type="ECO:0000256" key="6">
    <source>
        <dbReference type="ARBA" id="ARBA00022837"/>
    </source>
</evidence>
<evidence type="ECO:0000313" key="13">
    <source>
        <dbReference type="EMBL" id="CAB3978076.1"/>
    </source>
</evidence>
<dbReference type="Gene3D" id="3.10.50.40">
    <property type="match status" value="1"/>
</dbReference>
<evidence type="ECO:0000256" key="10">
    <source>
        <dbReference type="PROSITE-ProRule" id="PRU00277"/>
    </source>
</evidence>
<evidence type="ECO:0000256" key="11">
    <source>
        <dbReference type="SAM" id="MobiDB-lite"/>
    </source>
</evidence>
<dbReference type="PANTHER" id="PTHR46222:SF3">
    <property type="entry name" value="PEPTIDYLPROLYL ISOMERASE"/>
    <property type="match status" value="1"/>
</dbReference>
<protein>
    <recommendedName>
        <fullName evidence="2 10">peptidylprolyl isomerase</fullName>
        <ecNumber evidence="2 10">5.2.1.8</ecNumber>
    </recommendedName>
</protein>